<dbReference type="PANTHER" id="PTHR43434">
    <property type="entry name" value="PHOSPHOGLYCOLATE PHOSPHATASE"/>
    <property type="match status" value="1"/>
</dbReference>
<dbReference type="InterPro" id="IPR036412">
    <property type="entry name" value="HAD-like_sf"/>
</dbReference>
<proteinExistence type="predicted"/>
<dbReference type="GO" id="GO:0016787">
    <property type="term" value="F:hydrolase activity"/>
    <property type="evidence" value="ECO:0007669"/>
    <property type="project" value="UniProtKB-KW"/>
</dbReference>
<dbReference type="EMBL" id="BAAAYR010000001">
    <property type="protein sequence ID" value="GAA3556401.1"/>
    <property type="molecule type" value="Genomic_DNA"/>
</dbReference>
<accession>A0ABP6WTB3</accession>
<dbReference type="Gene3D" id="1.10.150.240">
    <property type="entry name" value="Putative phosphatase, domain 2"/>
    <property type="match status" value="1"/>
</dbReference>
<dbReference type="Gene3D" id="3.40.50.1000">
    <property type="entry name" value="HAD superfamily/HAD-like"/>
    <property type="match status" value="1"/>
</dbReference>
<evidence type="ECO:0000313" key="1">
    <source>
        <dbReference type="EMBL" id="GAA3556401.1"/>
    </source>
</evidence>
<reference evidence="2" key="1">
    <citation type="journal article" date="2019" name="Int. J. Syst. Evol. Microbiol.">
        <title>The Global Catalogue of Microorganisms (GCM) 10K type strain sequencing project: providing services to taxonomists for standard genome sequencing and annotation.</title>
        <authorList>
            <consortium name="The Broad Institute Genomics Platform"/>
            <consortium name="The Broad Institute Genome Sequencing Center for Infectious Disease"/>
            <person name="Wu L."/>
            <person name="Ma J."/>
        </authorList>
    </citation>
    <scope>NUCLEOTIDE SEQUENCE [LARGE SCALE GENOMIC DNA]</scope>
    <source>
        <strain evidence="2">JCM 16540</strain>
    </source>
</reference>
<name>A0ABP6WTB3_9ACTN</name>
<dbReference type="InterPro" id="IPR050155">
    <property type="entry name" value="HAD-like_hydrolase_sf"/>
</dbReference>
<dbReference type="Proteomes" id="UP001500767">
    <property type="component" value="Unassembled WGS sequence"/>
</dbReference>
<dbReference type="InterPro" id="IPR023198">
    <property type="entry name" value="PGP-like_dom2"/>
</dbReference>
<dbReference type="SFLD" id="SFLDS00003">
    <property type="entry name" value="Haloacid_Dehalogenase"/>
    <property type="match status" value="1"/>
</dbReference>
<dbReference type="InterPro" id="IPR041492">
    <property type="entry name" value="HAD_2"/>
</dbReference>
<dbReference type="RefSeq" id="WP_204912004.1">
    <property type="nucleotide sequence ID" value="NZ_BAAAYR010000001.1"/>
</dbReference>
<dbReference type="SFLD" id="SFLDG01129">
    <property type="entry name" value="C1.5:_HAD__Beta-PGM__Phosphata"/>
    <property type="match status" value="1"/>
</dbReference>
<dbReference type="PANTHER" id="PTHR43434:SF20">
    <property type="entry name" value="5'-NUCLEOTIDASE"/>
    <property type="match status" value="1"/>
</dbReference>
<protein>
    <submittedName>
        <fullName evidence="1">HAD family hydrolase</fullName>
    </submittedName>
</protein>
<gene>
    <name evidence="1" type="ORF">GCM10022197_09460</name>
</gene>
<sequence>MSRLPAWSGVRALVLDVDGTVLDSADGIVAGFRHALTAVGVVPPSDATLASDLGPPLVTLLPALGVPAGRLTEAIEAYRTFYFREGLHQATPYADVVEVLDTLAAHLPLGTATAKRTDVAQAILDAHGLTRFFTVVNGLADDHPSKAETLVQTLELLGGVHPTEAVMIGDRRSDIAAGQAVGTRTVGVLWGYGSRAELEAAGADVLLEHPRQLLELFTG</sequence>
<evidence type="ECO:0000313" key="2">
    <source>
        <dbReference type="Proteomes" id="UP001500767"/>
    </source>
</evidence>
<comment type="caution">
    <text evidence="1">The sequence shown here is derived from an EMBL/GenBank/DDBJ whole genome shotgun (WGS) entry which is preliminary data.</text>
</comment>
<keyword evidence="1" id="KW-0378">Hydrolase</keyword>
<dbReference type="SUPFAM" id="SSF56784">
    <property type="entry name" value="HAD-like"/>
    <property type="match status" value="1"/>
</dbReference>
<dbReference type="Pfam" id="PF13419">
    <property type="entry name" value="HAD_2"/>
    <property type="match status" value="1"/>
</dbReference>
<dbReference type="InterPro" id="IPR023214">
    <property type="entry name" value="HAD_sf"/>
</dbReference>
<organism evidence="1 2">
    <name type="scientific">Microlunatus spumicola</name>
    <dbReference type="NCBI Taxonomy" id="81499"/>
    <lineage>
        <taxon>Bacteria</taxon>
        <taxon>Bacillati</taxon>
        <taxon>Actinomycetota</taxon>
        <taxon>Actinomycetes</taxon>
        <taxon>Propionibacteriales</taxon>
        <taxon>Propionibacteriaceae</taxon>
        <taxon>Microlunatus</taxon>
    </lineage>
</organism>
<keyword evidence="2" id="KW-1185">Reference proteome</keyword>